<keyword evidence="1" id="KW-0472">Membrane</keyword>
<evidence type="ECO:0000313" key="3">
    <source>
        <dbReference type="WBParaSite" id="L893_g5076.t1"/>
    </source>
</evidence>
<organism evidence="2 3">
    <name type="scientific">Steinernema glaseri</name>
    <dbReference type="NCBI Taxonomy" id="37863"/>
    <lineage>
        <taxon>Eukaryota</taxon>
        <taxon>Metazoa</taxon>
        <taxon>Ecdysozoa</taxon>
        <taxon>Nematoda</taxon>
        <taxon>Chromadorea</taxon>
        <taxon>Rhabditida</taxon>
        <taxon>Tylenchina</taxon>
        <taxon>Panagrolaimomorpha</taxon>
        <taxon>Strongyloidoidea</taxon>
        <taxon>Steinernematidae</taxon>
        <taxon>Steinernema</taxon>
    </lineage>
</organism>
<dbReference type="AlphaFoldDB" id="A0A1I8AEV7"/>
<dbReference type="WBParaSite" id="L893_g5076.t1">
    <property type="protein sequence ID" value="L893_g5076.t1"/>
    <property type="gene ID" value="L893_g5076"/>
</dbReference>
<reference evidence="3" key="1">
    <citation type="submission" date="2016-11" db="UniProtKB">
        <authorList>
            <consortium name="WormBaseParasite"/>
        </authorList>
    </citation>
    <scope>IDENTIFICATION</scope>
</reference>
<feature type="transmembrane region" description="Helical" evidence="1">
    <location>
        <begin position="12"/>
        <end position="33"/>
    </location>
</feature>
<keyword evidence="2" id="KW-1185">Reference proteome</keyword>
<sequence>MSRSYETLLNRLLDATAVVHVPVKLFTILIILWHTPKDMRTFSMFLRAIASDPGVVMKRVTIELLRDDALWKNSYNDHIVFTNANKERRGH</sequence>
<name>A0A1I8AEV7_9BILA</name>
<evidence type="ECO:0000313" key="2">
    <source>
        <dbReference type="Proteomes" id="UP000095287"/>
    </source>
</evidence>
<accession>A0A1I8AEV7</accession>
<evidence type="ECO:0000256" key="1">
    <source>
        <dbReference type="SAM" id="Phobius"/>
    </source>
</evidence>
<protein>
    <submittedName>
        <fullName evidence="3">BCS1_N domain-containing protein</fullName>
    </submittedName>
</protein>
<dbReference type="Proteomes" id="UP000095287">
    <property type="component" value="Unplaced"/>
</dbReference>
<proteinExistence type="predicted"/>
<keyword evidence="1" id="KW-0812">Transmembrane</keyword>
<keyword evidence="1" id="KW-1133">Transmembrane helix</keyword>